<dbReference type="GO" id="GO:0005886">
    <property type="term" value="C:plasma membrane"/>
    <property type="evidence" value="ECO:0007669"/>
    <property type="project" value="UniProtKB-SubCell"/>
</dbReference>
<evidence type="ECO:0000313" key="13">
    <source>
        <dbReference type="EMBL" id="SOC22301.1"/>
    </source>
</evidence>
<keyword evidence="5 12" id="KW-1133">Transmembrane helix</keyword>
<name>A0A285TNB8_9HYPH</name>
<dbReference type="PANTHER" id="PTHR28259:SF1">
    <property type="entry name" value="FLUORIDE EXPORT PROTEIN 1-RELATED"/>
    <property type="match status" value="1"/>
</dbReference>
<evidence type="ECO:0000256" key="7">
    <source>
        <dbReference type="ARBA" id="ARBA00023065"/>
    </source>
</evidence>
<keyword evidence="6 12" id="KW-0915">Sodium</keyword>
<feature type="transmembrane region" description="Helical" evidence="12">
    <location>
        <begin position="68"/>
        <end position="89"/>
    </location>
</feature>
<comment type="catalytic activity">
    <reaction evidence="11">
        <text>fluoride(in) = fluoride(out)</text>
        <dbReference type="Rhea" id="RHEA:76159"/>
        <dbReference type="ChEBI" id="CHEBI:17051"/>
    </reaction>
    <physiologicalReaction direction="left-to-right" evidence="11">
        <dbReference type="Rhea" id="RHEA:76160"/>
    </physiologicalReaction>
</comment>
<keyword evidence="4 12" id="KW-0812">Transmembrane</keyword>
<evidence type="ECO:0000256" key="5">
    <source>
        <dbReference type="ARBA" id="ARBA00022989"/>
    </source>
</evidence>
<accession>A0A285TNB8</accession>
<evidence type="ECO:0000256" key="8">
    <source>
        <dbReference type="ARBA" id="ARBA00023136"/>
    </source>
</evidence>
<evidence type="ECO:0000256" key="6">
    <source>
        <dbReference type="ARBA" id="ARBA00023053"/>
    </source>
</evidence>
<protein>
    <recommendedName>
        <fullName evidence="12">Fluoride-specific ion channel FluC</fullName>
    </recommendedName>
</protein>
<evidence type="ECO:0000256" key="2">
    <source>
        <dbReference type="ARBA" id="ARBA00022475"/>
    </source>
</evidence>
<feature type="binding site" evidence="12">
    <location>
        <position position="79"/>
    </location>
    <ligand>
        <name>Na(+)</name>
        <dbReference type="ChEBI" id="CHEBI:29101"/>
        <note>structural</note>
    </ligand>
</feature>
<dbReference type="STRING" id="538381.GCA_001696535_00891"/>
<dbReference type="OrthoDB" id="9806299at2"/>
<proteinExistence type="inferred from homology"/>
<sequence>MKHLFLVALGGGLGAAGRHLVNLAALRTFGPGFPAGTLTVNVLGSLAMGLLVGWLASRPEGVGSGLRLFLATGFLGGFTTFSAFSLDAVTLWERGEATTALVYAAVSVVVSILALFAGLMVMRTLTAG</sequence>
<dbReference type="AlphaFoldDB" id="A0A285TNB8"/>
<evidence type="ECO:0000256" key="10">
    <source>
        <dbReference type="ARBA" id="ARBA00035120"/>
    </source>
</evidence>
<dbReference type="RefSeq" id="WP_097176082.1">
    <property type="nucleotide sequence ID" value="NZ_OBML01000012.1"/>
</dbReference>
<gene>
    <name evidence="12" type="primary">fluC</name>
    <name evidence="12" type="synonym">crcB</name>
    <name evidence="13" type="ORF">SAMN05421512_11237</name>
</gene>
<feature type="transmembrane region" description="Helical" evidence="12">
    <location>
        <begin position="101"/>
        <end position="122"/>
    </location>
</feature>
<evidence type="ECO:0000256" key="1">
    <source>
        <dbReference type="ARBA" id="ARBA00004651"/>
    </source>
</evidence>
<evidence type="ECO:0000256" key="11">
    <source>
        <dbReference type="ARBA" id="ARBA00035585"/>
    </source>
</evidence>
<dbReference type="GO" id="GO:0046872">
    <property type="term" value="F:metal ion binding"/>
    <property type="evidence" value="ECO:0007669"/>
    <property type="project" value="UniProtKB-KW"/>
</dbReference>
<feature type="transmembrane region" description="Helical" evidence="12">
    <location>
        <begin position="33"/>
        <end position="56"/>
    </location>
</feature>
<dbReference type="GO" id="GO:0140114">
    <property type="term" value="P:cellular detoxification of fluoride"/>
    <property type="evidence" value="ECO:0007669"/>
    <property type="project" value="UniProtKB-UniRule"/>
</dbReference>
<keyword evidence="14" id="KW-1185">Reference proteome</keyword>
<keyword evidence="7 12" id="KW-0406">Ion transport</keyword>
<keyword evidence="2 12" id="KW-1003">Cell membrane</keyword>
<evidence type="ECO:0000256" key="12">
    <source>
        <dbReference type="HAMAP-Rule" id="MF_00454"/>
    </source>
</evidence>
<dbReference type="NCBIfam" id="NF010794">
    <property type="entry name" value="PRK14198.1"/>
    <property type="match status" value="1"/>
</dbReference>
<dbReference type="Proteomes" id="UP000219331">
    <property type="component" value="Unassembled WGS sequence"/>
</dbReference>
<evidence type="ECO:0000256" key="4">
    <source>
        <dbReference type="ARBA" id="ARBA00022692"/>
    </source>
</evidence>
<keyword evidence="9 12" id="KW-0407">Ion channel</keyword>
<dbReference type="NCBIfam" id="TIGR00494">
    <property type="entry name" value="crcB"/>
    <property type="match status" value="1"/>
</dbReference>
<dbReference type="GO" id="GO:0062054">
    <property type="term" value="F:fluoride channel activity"/>
    <property type="evidence" value="ECO:0007669"/>
    <property type="project" value="UniProtKB-UniRule"/>
</dbReference>
<comment type="subcellular location">
    <subcellularLocation>
        <location evidence="1 12">Cell membrane</location>
        <topology evidence="1 12">Multi-pass membrane protein</topology>
    </subcellularLocation>
</comment>
<dbReference type="InterPro" id="IPR003691">
    <property type="entry name" value="FluC"/>
</dbReference>
<dbReference type="Pfam" id="PF02537">
    <property type="entry name" value="CRCB"/>
    <property type="match status" value="1"/>
</dbReference>
<keyword evidence="3" id="KW-0997">Cell inner membrane</keyword>
<dbReference type="HAMAP" id="MF_00454">
    <property type="entry name" value="FluC"/>
    <property type="match status" value="1"/>
</dbReference>
<organism evidence="13 14">
    <name type="scientific">Stappia indica</name>
    <dbReference type="NCBI Taxonomy" id="538381"/>
    <lineage>
        <taxon>Bacteria</taxon>
        <taxon>Pseudomonadati</taxon>
        <taxon>Pseudomonadota</taxon>
        <taxon>Alphaproteobacteria</taxon>
        <taxon>Hyphomicrobiales</taxon>
        <taxon>Stappiaceae</taxon>
        <taxon>Stappia</taxon>
    </lineage>
</organism>
<feature type="binding site" evidence="12">
    <location>
        <position position="76"/>
    </location>
    <ligand>
        <name>Na(+)</name>
        <dbReference type="ChEBI" id="CHEBI:29101"/>
        <note>structural</note>
    </ligand>
</feature>
<evidence type="ECO:0000256" key="3">
    <source>
        <dbReference type="ARBA" id="ARBA00022519"/>
    </source>
</evidence>
<dbReference type="EMBL" id="OBML01000012">
    <property type="protein sequence ID" value="SOC22301.1"/>
    <property type="molecule type" value="Genomic_DNA"/>
</dbReference>
<keyword evidence="12" id="KW-0479">Metal-binding</keyword>
<dbReference type="NCBIfam" id="NF010791">
    <property type="entry name" value="PRK14195.1"/>
    <property type="match status" value="1"/>
</dbReference>
<dbReference type="PANTHER" id="PTHR28259">
    <property type="entry name" value="FLUORIDE EXPORT PROTEIN 1-RELATED"/>
    <property type="match status" value="1"/>
</dbReference>
<keyword evidence="8 12" id="KW-0472">Membrane</keyword>
<evidence type="ECO:0000313" key="14">
    <source>
        <dbReference type="Proteomes" id="UP000219331"/>
    </source>
</evidence>
<reference evidence="13 14" key="1">
    <citation type="submission" date="2017-08" db="EMBL/GenBank/DDBJ databases">
        <authorList>
            <person name="de Groot N.N."/>
        </authorList>
    </citation>
    <scope>NUCLEOTIDE SEQUENCE [LARGE SCALE GENOMIC DNA]</scope>
    <source>
        <strain evidence="13 14">USBA 352</strain>
    </source>
</reference>
<comment type="activity regulation">
    <text evidence="12">Na(+) is not transported, but it plays an essential structural role and its presence is essential for fluoride channel function.</text>
</comment>
<comment type="similarity">
    <text evidence="10 12">Belongs to the fluoride channel Fluc/FEX (TC 1.A.43) family.</text>
</comment>
<keyword evidence="12" id="KW-0813">Transport</keyword>
<comment type="function">
    <text evidence="12">Fluoride-specific ion channel. Important for reducing fluoride concentration in the cell, thus reducing its toxicity.</text>
</comment>
<evidence type="ECO:0000256" key="9">
    <source>
        <dbReference type="ARBA" id="ARBA00023303"/>
    </source>
</evidence>